<dbReference type="PROSITE" id="PS50850">
    <property type="entry name" value="MFS"/>
    <property type="match status" value="1"/>
</dbReference>
<dbReference type="Gene3D" id="1.20.1250.20">
    <property type="entry name" value="MFS general substrate transporter like domains"/>
    <property type="match status" value="2"/>
</dbReference>
<keyword evidence="2" id="KW-0813">Transport</keyword>
<dbReference type="GO" id="GO:0005886">
    <property type="term" value="C:plasma membrane"/>
    <property type="evidence" value="ECO:0007669"/>
    <property type="project" value="UniProtKB-SubCell"/>
</dbReference>
<feature type="transmembrane region" description="Helical" evidence="7">
    <location>
        <begin position="120"/>
        <end position="141"/>
    </location>
</feature>
<dbReference type="EMBL" id="BMJQ01000031">
    <property type="protein sequence ID" value="GGF49768.1"/>
    <property type="molecule type" value="Genomic_DNA"/>
</dbReference>
<evidence type="ECO:0000256" key="7">
    <source>
        <dbReference type="SAM" id="Phobius"/>
    </source>
</evidence>
<feature type="transmembrane region" description="Helical" evidence="7">
    <location>
        <begin position="224"/>
        <end position="246"/>
    </location>
</feature>
<reference evidence="9" key="1">
    <citation type="journal article" date="2014" name="Int. J. Syst. Evol. Microbiol.">
        <title>Complete genome sequence of Corynebacterium casei LMG S-19264T (=DSM 44701T), isolated from a smear-ripened cheese.</title>
        <authorList>
            <consortium name="US DOE Joint Genome Institute (JGI-PGF)"/>
            <person name="Walter F."/>
            <person name="Albersmeier A."/>
            <person name="Kalinowski J."/>
            <person name="Ruckert C."/>
        </authorList>
    </citation>
    <scope>NUCLEOTIDE SEQUENCE</scope>
    <source>
        <strain evidence="9">CGMCC 1.15725</strain>
    </source>
</reference>
<proteinExistence type="predicted"/>
<feature type="transmembrane region" description="Helical" evidence="7">
    <location>
        <begin position="323"/>
        <end position="343"/>
    </location>
</feature>
<name>A0A8J3E794_9PROT</name>
<dbReference type="InterPro" id="IPR050171">
    <property type="entry name" value="MFS_Transporters"/>
</dbReference>
<keyword evidence="10" id="KW-1185">Reference proteome</keyword>
<keyword evidence="5 7" id="KW-1133">Transmembrane helix</keyword>
<feature type="transmembrane region" description="Helical" evidence="7">
    <location>
        <begin position="26"/>
        <end position="43"/>
    </location>
</feature>
<dbReference type="PANTHER" id="PTHR23517">
    <property type="entry name" value="RESISTANCE PROTEIN MDTM, PUTATIVE-RELATED-RELATED"/>
    <property type="match status" value="1"/>
</dbReference>
<evidence type="ECO:0000256" key="6">
    <source>
        <dbReference type="ARBA" id="ARBA00023136"/>
    </source>
</evidence>
<accession>A0A8J3E794</accession>
<evidence type="ECO:0000259" key="8">
    <source>
        <dbReference type="PROSITE" id="PS50850"/>
    </source>
</evidence>
<feature type="domain" description="Major facilitator superfamily (MFS) profile" evidence="8">
    <location>
        <begin position="27"/>
        <end position="418"/>
    </location>
</feature>
<evidence type="ECO:0000313" key="9">
    <source>
        <dbReference type="EMBL" id="GGF49768.1"/>
    </source>
</evidence>
<reference evidence="9" key="2">
    <citation type="submission" date="2020-09" db="EMBL/GenBank/DDBJ databases">
        <authorList>
            <person name="Sun Q."/>
            <person name="Zhou Y."/>
        </authorList>
    </citation>
    <scope>NUCLEOTIDE SEQUENCE</scope>
    <source>
        <strain evidence="9">CGMCC 1.15725</strain>
    </source>
</reference>
<feature type="transmembrane region" description="Helical" evidence="7">
    <location>
        <begin position="394"/>
        <end position="413"/>
    </location>
</feature>
<keyword evidence="6 7" id="KW-0472">Membrane</keyword>
<evidence type="ECO:0000256" key="2">
    <source>
        <dbReference type="ARBA" id="ARBA00022448"/>
    </source>
</evidence>
<evidence type="ECO:0000256" key="1">
    <source>
        <dbReference type="ARBA" id="ARBA00004651"/>
    </source>
</evidence>
<feature type="transmembrane region" description="Helical" evidence="7">
    <location>
        <begin position="298"/>
        <end position="317"/>
    </location>
</feature>
<dbReference type="GO" id="GO:0022857">
    <property type="term" value="F:transmembrane transporter activity"/>
    <property type="evidence" value="ECO:0007669"/>
    <property type="project" value="InterPro"/>
</dbReference>
<dbReference type="RefSeq" id="WP_189052399.1">
    <property type="nucleotide sequence ID" value="NZ_BMJQ01000031.1"/>
</dbReference>
<feature type="transmembrane region" description="Helical" evidence="7">
    <location>
        <begin position="95"/>
        <end position="113"/>
    </location>
</feature>
<dbReference type="InterPro" id="IPR036259">
    <property type="entry name" value="MFS_trans_sf"/>
</dbReference>
<dbReference type="InterPro" id="IPR020846">
    <property type="entry name" value="MFS_dom"/>
</dbReference>
<evidence type="ECO:0000256" key="4">
    <source>
        <dbReference type="ARBA" id="ARBA00022692"/>
    </source>
</evidence>
<keyword evidence="4 7" id="KW-0812">Transmembrane</keyword>
<evidence type="ECO:0000313" key="10">
    <source>
        <dbReference type="Proteomes" id="UP000646365"/>
    </source>
</evidence>
<feature type="transmembrane region" description="Helical" evidence="7">
    <location>
        <begin position="180"/>
        <end position="203"/>
    </location>
</feature>
<organism evidence="9 10">
    <name type="scientific">Aliidongia dinghuensis</name>
    <dbReference type="NCBI Taxonomy" id="1867774"/>
    <lineage>
        <taxon>Bacteria</taxon>
        <taxon>Pseudomonadati</taxon>
        <taxon>Pseudomonadota</taxon>
        <taxon>Alphaproteobacteria</taxon>
        <taxon>Rhodospirillales</taxon>
        <taxon>Dongiaceae</taxon>
        <taxon>Aliidongia</taxon>
    </lineage>
</organism>
<comment type="subcellular location">
    <subcellularLocation>
        <location evidence="1">Cell membrane</location>
        <topology evidence="1">Multi-pass membrane protein</topology>
    </subcellularLocation>
</comment>
<evidence type="ECO:0000256" key="3">
    <source>
        <dbReference type="ARBA" id="ARBA00022475"/>
    </source>
</evidence>
<gene>
    <name evidence="9" type="ORF">GCM10011611_65240</name>
</gene>
<dbReference type="InterPro" id="IPR011701">
    <property type="entry name" value="MFS"/>
</dbReference>
<comment type="caution">
    <text evidence="9">The sequence shown here is derived from an EMBL/GenBank/DDBJ whole genome shotgun (WGS) entry which is preliminary data.</text>
</comment>
<feature type="transmembrane region" description="Helical" evidence="7">
    <location>
        <begin position="55"/>
        <end position="75"/>
    </location>
</feature>
<keyword evidence="3" id="KW-1003">Cell membrane</keyword>
<dbReference type="Proteomes" id="UP000646365">
    <property type="component" value="Unassembled WGS sequence"/>
</dbReference>
<sequence>MPKDPIASATLLSSSAAPPGRVGARAFVIAWVIALLFYVLEYAARSSPAVMIPQLSTAFGETALGVSAILGTYYYTYSLASLVAGVALDRAGAKYAVALGCAVLGAGCLLFAVSSPVAGYAGRLLQGAGSAFAFTGAVYLASRGFSPRSLATAIGVTQCLGMLGGSAGQFVVGPLLGGGIAWSGVWIFFGIVGAILAAALFLITPGNQAGAPPAGNLLKPYGIVLSNPQSYLCGLIAGLLFTPTTIGDMTWGVAFFQKDAGLDFRHAVTVISMVPLGWVVGCPLLGWLADRFGLRKPALIGGAVVMLVMVAQIALLPQLLPPLIGMFLFGVASGAAMIPYTIIKEANPDEVKGSATGAQNFLVFGISALLGPVFGDLLGRTLETAPNHLAHFRAAGIFWMATILVAIVASFFLRETGHRQGKP</sequence>
<evidence type="ECO:0000256" key="5">
    <source>
        <dbReference type="ARBA" id="ARBA00022989"/>
    </source>
</evidence>
<feature type="transmembrane region" description="Helical" evidence="7">
    <location>
        <begin position="266"/>
        <end position="286"/>
    </location>
</feature>
<feature type="transmembrane region" description="Helical" evidence="7">
    <location>
        <begin position="355"/>
        <end position="374"/>
    </location>
</feature>
<dbReference type="Pfam" id="PF07690">
    <property type="entry name" value="MFS_1"/>
    <property type="match status" value="1"/>
</dbReference>
<protein>
    <submittedName>
        <fullName evidence="9">MFS transporter</fullName>
    </submittedName>
</protein>
<dbReference type="SUPFAM" id="SSF103473">
    <property type="entry name" value="MFS general substrate transporter"/>
    <property type="match status" value="1"/>
</dbReference>
<dbReference type="AlphaFoldDB" id="A0A8J3E794"/>